<dbReference type="Proteomes" id="UP001595526">
    <property type="component" value="Unassembled WGS sequence"/>
</dbReference>
<organism evidence="2 3">
    <name type="scientific">Parapedobacter deserti</name>
    <dbReference type="NCBI Taxonomy" id="1912957"/>
    <lineage>
        <taxon>Bacteria</taxon>
        <taxon>Pseudomonadati</taxon>
        <taxon>Bacteroidota</taxon>
        <taxon>Sphingobacteriia</taxon>
        <taxon>Sphingobacteriales</taxon>
        <taxon>Sphingobacteriaceae</taxon>
        <taxon>Parapedobacter</taxon>
    </lineage>
</organism>
<name>A0ABV7JPI0_9SPHI</name>
<keyword evidence="1" id="KW-0732">Signal</keyword>
<evidence type="ECO:0000313" key="2">
    <source>
        <dbReference type="EMBL" id="MFC3199914.1"/>
    </source>
</evidence>
<feature type="signal peptide" evidence="1">
    <location>
        <begin position="1"/>
        <end position="20"/>
    </location>
</feature>
<feature type="chain" id="PRO_5045534108" description="Lipocalin-like domain-containing protein" evidence="1">
    <location>
        <begin position="21"/>
        <end position="134"/>
    </location>
</feature>
<keyword evidence="3" id="KW-1185">Reference proteome</keyword>
<dbReference type="PROSITE" id="PS51257">
    <property type="entry name" value="PROKAR_LIPOPROTEIN"/>
    <property type="match status" value="1"/>
</dbReference>
<dbReference type="EMBL" id="JBHRTA010000061">
    <property type="protein sequence ID" value="MFC3199914.1"/>
    <property type="molecule type" value="Genomic_DNA"/>
</dbReference>
<evidence type="ECO:0000313" key="3">
    <source>
        <dbReference type="Proteomes" id="UP001595526"/>
    </source>
</evidence>
<gene>
    <name evidence="2" type="ORF">ACFOET_20005</name>
</gene>
<evidence type="ECO:0000256" key="1">
    <source>
        <dbReference type="SAM" id="SignalP"/>
    </source>
</evidence>
<accession>A0ABV7JPI0</accession>
<evidence type="ECO:0008006" key="4">
    <source>
        <dbReference type="Google" id="ProtNLM"/>
    </source>
</evidence>
<protein>
    <recommendedName>
        <fullName evidence="4">Lipocalin-like domain-containing protein</fullName>
    </recommendedName>
</protein>
<sequence>MATHPIKHYLMLAIGLIVFAACSKNDLAIDPNNPLLGTWVQAGSEENAVIYTRASRLKNDDYGMIFQANGQVVMRQIAGWCATPPVAYANYEGRWNQSGATLQVTTHYEWMPSETKQTWQILSIDSKRLVLAYQ</sequence>
<proteinExistence type="predicted"/>
<dbReference type="RefSeq" id="WP_379026000.1">
    <property type="nucleotide sequence ID" value="NZ_JBHRTA010000061.1"/>
</dbReference>
<comment type="caution">
    <text evidence="2">The sequence shown here is derived from an EMBL/GenBank/DDBJ whole genome shotgun (WGS) entry which is preliminary data.</text>
</comment>
<reference evidence="3" key="1">
    <citation type="journal article" date="2019" name="Int. J. Syst. Evol. Microbiol.">
        <title>The Global Catalogue of Microorganisms (GCM) 10K type strain sequencing project: providing services to taxonomists for standard genome sequencing and annotation.</title>
        <authorList>
            <consortium name="The Broad Institute Genomics Platform"/>
            <consortium name="The Broad Institute Genome Sequencing Center for Infectious Disease"/>
            <person name="Wu L."/>
            <person name="Ma J."/>
        </authorList>
    </citation>
    <scope>NUCLEOTIDE SEQUENCE [LARGE SCALE GENOMIC DNA]</scope>
    <source>
        <strain evidence="3">KCTC 52416</strain>
    </source>
</reference>